<dbReference type="EMBL" id="JBALHR010000002">
    <property type="protein sequence ID" value="MEH7827264.1"/>
    <property type="molecule type" value="Genomic_DNA"/>
</dbReference>
<gene>
    <name evidence="2" type="ORF">V6590_03815</name>
</gene>
<evidence type="ECO:0000313" key="3">
    <source>
        <dbReference type="Proteomes" id="UP001431963"/>
    </source>
</evidence>
<feature type="signal peptide" evidence="1">
    <location>
        <begin position="1"/>
        <end position="27"/>
    </location>
</feature>
<sequence>MFRVLSQPKAMILGLCATGFLSASAMAAAPAMTAEEFDHYATGKTLTYAQDGVIFGTEQYLPGRRVRWAFTGDQCQIGHWYPMGELICFEYEAGDAPQCWKFWKGETGLMAQFEGDPAGTALSEVRQTDGPLSCTGPDVGV</sequence>
<reference evidence="2" key="1">
    <citation type="submission" date="2024-02" db="EMBL/GenBank/DDBJ databases">
        <title>Genome sequences of strain Gemmobacter sp. JM10B15.</title>
        <authorList>
            <person name="Zhang M."/>
        </authorList>
    </citation>
    <scope>NUCLEOTIDE SEQUENCE</scope>
    <source>
        <strain evidence="2">JM10B15</strain>
    </source>
</reference>
<evidence type="ECO:0008006" key="4">
    <source>
        <dbReference type="Google" id="ProtNLM"/>
    </source>
</evidence>
<feature type="chain" id="PRO_5045412834" description="MORN repeat protein" evidence="1">
    <location>
        <begin position="28"/>
        <end position="141"/>
    </location>
</feature>
<comment type="caution">
    <text evidence="2">The sequence shown here is derived from an EMBL/GenBank/DDBJ whole genome shotgun (WGS) entry which is preliminary data.</text>
</comment>
<proteinExistence type="predicted"/>
<evidence type="ECO:0000313" key="2">
    <source>
        <dbReference type="EMBL" id="MEH7827264.1"/>
    </source>
</evidence>
<keyword evidence="1" id="KW-0732">Signal</keyword>
<name>A0ABU8BRD4_9RHOB</name>
<accession>A0ABU8BRD4</accession>
<keyword evidence="3" id="KW-1185">Reference proteome</keyword>
<dbReference type="Proteomes" id="UP001431963">
    <property type="component" value="Unassembled WGS sequence"/>
</dbReference>
<organism evidence="2 3">
    <name type="scientific">Gemmobacter denitrificans</name>
    <dbReference type="NCBI Taxonomy" id="3123040"/>
    <lineage>
        <taxon>Bacteria</taxon>
        <taxon>Pseudomonadati</taxon>
        <taxon>Pseudomonadota</taxon>
        <taxon>Alphaproteobacteria</taxon>
        <taxon>Rhodobacterales</taxon>
        <taxon>Paracoccaceae</taxon>
        <taxon>Gemmobacter</taxon>
    </lineage>
</organism>
<protein>
    <recommendedName>
        <fullName evidence="4">MORN repeat protein</fullName>
    </recommendedName>
</protein>
<evidence type="ECO:0000256" key="1">
    <source>
        <dbReference type="SAM" id="SignalP"/>
    </source>
</evidence>